<evidence type="ECO:0000313" key="1">
    <source>
        <dbReference type="EMBL" id="MFC3658919.1"/>
    </source>
</evidence>
<sequence>MCTEFEWVDFALQAPNAMAESLVAAGIECGVPCHGRDHDEPPRG</sequence>
<name>A0ABV7UQL3_9GAMM</name>
<keyword evidence="2" id="KW-1185">Reference proteome</keyword>
<gene>
    <name evidence="1" type="ORF">ACFOM9_02350</name>
</gene>
<evidence type="ECO:0000313" key="2">
    <source>
        <dbReference type="Proteomes" id="UP001595724"/>
    </source>
</evidence>
<proteinExistence type="predicted"/>
<dbReference type="Proteomes" id="UP001595724">
    <property type="component" value="Unassembled WGS sequence"/>
</dbReference>
<comment type="caution">
    <text evidence="1">The sequence shown here is derived from an EMBL/GenBank/DDBJ whole genome shotgun (WGS) entry which is preliminary data.</text>
</comment>
<reference evidence="2" key="1">
    <citation type="journal article" date="2019" name="Int. J. Syst. Evol. Microbiol.">
        <title>The Global Catalogue of Microorganisms (GCM) 10K type strain sequencing project: providing services to taxonomists for standard genome sequencing and annotation.</title>
        <authorList>
            <consortium name="The Broad Institute Genomics Platform"/>
            <consortium name="The Broad Institute Genome Sequencing Center for Infectious Disease"/>
            <person name="Wu L."/>
            <person name="Ma J."/>
        </authorList>
    </citation>
    <scope>NUCLEOTIDE SEQUENCE [LARGE SCALE GENOMIC DNA]</scope>
    <source>
        <strain evidence="2">KCTC 42211</strain>
    </source>
</reference>
<organism evidence="1 2">
    <name type="scientific">Luteimonas notoginsengisoli</name>
    <dbReference type="NCBI Taxonomy" id="1578200"/>
    <lineage>
        <taxon>Bacteria</taxon>
        <taxon>Pseudomonadati</taxon>
        <taxon>Pseudomonadota</taxon>
        <taxon>Gammaproteobacteria</taxon>
        <taxon>Lysobacterales</taxon>
        <taxon>Lysobacteraceae</taxon>
        <taxon>Luteimonas</taxon>
    </lineage>
</organism>
<protein>
    <submittedName>
        <fullName evidence="1">Uncharacterized protein</fullName>
    </submittedName>
</protein>
<dbReference type="RefSeq" id="WP_386705812.1">
    <property type="nucleotide sequence ID" value="NZ_JBHRYF010000001.1"/>
</dbReference>
<dbReference type="EMBL" id="JBHRYF010000001">
    <property type="protein sequence ID" value="MFC3658919.1"/>
    <property type="molecule type" value="Genomic_DNA"/>
</dbReference>
<accession>A0ABV7UQL3</accession>